<dbReference type="PANTHER" id="PTHR11058">
    <property type="entry name" value="NADH-UBIQUINONE OXIDOREDUCTASE CHAIN 3"/>
    <property type="match status" value="1"/>
</dbReference>
<feature type="transmembrane region" description="Helical" evidence="9">
    <location>
        <begin position="82"/>
        <end position="101"/>
    </location>
</feature>
<dbReference type="InterPro" id="IPR038430">
    <property type="entry name" value="NDAH_ubi_oxred_su3_sf"/>
</dbReference>
<dbReference type="Pfam" id="PF00507">
    <property type="entry name" value="Oxidored_q4"/>
    <property type="match status" value="1"/>
</dbReference>
<dbReference type="GO" id="GO:0030964">
    <property type="term" value="C:NADH dehydrogenase complex"/>
    <property type="evidence" value="ECO:0007669"/>
    <property type="project" value="TreeGrafter"/>
</dbReference>
<gene>
    <name evidence="10" type="primary">ND3</name>
</gene>
<evidence type="ECO:0000256" key="6">
    <source>
        <dbReference type="ARBA" id="ARBA00022989"/>
    </source>
</evidence>
<dbReference type="CTD" id="4537"/>
<organism evidence="10">
    <name type="scientific">Tetragnatha nitens</name>
    <dbReference type="NCBI Taxonomy" id="545214"/>
    <lineage>
        <taxon>Eukaryota</taxon>
        <taxon>Metazoa</taxon>
        <taxon>Ecdysozoa</taxon>
        <taxon>Arthropoda</taxon>
        <taxon>Chelicerata</taxon>
        <taxon>Arachnida</taxon>
        <taxon>Araneae</taxon>
        <taxon>Araneomorphae</taxon>
        <taxon>Entelegynae</taxon>
        <taxon>Araneoidea</taxon>
        <taxon>Tetragnathidae</taxon>
        <taxon>Tetragnatha</taxon>
    </lineage>
</organism>
<evidence type="ECO:0000256" key="9">
    <source>
        <dbReference type="RuleBase" id="RU003640"/>
    </source>
</evidence>
<reference evidence="10" key="2">
    <citation type="journal article" date="2016" name="Int. J. Biol. Sci.">
        <title>The Complete Mitochondrial Genome of two Tetragnatha Spiders (Araneae: Tetragnathidae): Severe Truncation of tRNAs and Novel Gene Rearrangements in Araneae.</title>
        <authorList>
            <person name="Wang Z.L."/>
            <person name="Li C."/>
            <person name="Fang W.Y."/>
            <person name="Yu X.P."/>
        </authorList>
    </citation>
    <scope>NUCLEOTIDE SEQUENCE</scope>
</reference>
<keyword evidence="7 9" id="KW-0472">Membrane</keyword>
<dbReference type="RefSeq" id="YP_009171754.1">
    <property type="nucleotide sequence ID" value="NC_028068.1"/>
</dbReference>
<comment type="subcellular location">
    <subcellularLocation>
        <location evidence="1">Membrane</location>
    </subcellularLocation>
    <subcellularLocation>
        <location evidence="9">Mitochondrion membrane</location>
        <topology evidence="9">Multi-pass membrane protein</topology>
    </subcellularLocation>
</comment>
<keyword evidence="9" id="KW-0679">Respiratory chain</keyword>
<proteinExistence type="inferred from homology"/>
<reference evidence="10" key="1">
    <citation type="submission" date="2014-12" db="EMBL/GenBank/DDBJ databases">
        <authorList>
            <person name="Jaenicke S."/>
        </authorList>
    </citation>
    <scope>NUCLEOTIDE SEQUENCE</scope>
</reference>
<keyword evidence="9 10" id="KW-0496">Mitochondrion</keyword>
<keyword evidence="9" id="KW-1278">Translocase</keyword>
<evidence type="ECO:0000256" key="5">
    <source>
        <dbReference type="ARBA" id="ARBA00022692"/>
    </source>
</evidence>
<feature type="transmembrane region" description="Helical" evidence="9">
    <location>
        <begin position="52"/>
        <end position="76"/>
    </location>
</feature>
<comment type="function">
    <text evidence="9">Core subunit of the mitochondrial membrane respiratory chain NADH dehydrogenase (Complex I) which catalyzes electron transfer from NADH through the respiratory chain, using ubiquinone as an electron acceptor. Essential for the catalytic activity of complex I.</text>
</comment>
<keyword evidence="4 9" id="KW-0813">Transport</keyword>
<dbReference type="EMBL" id="KP306790">
    <property type="protein sequence ID" value="AKG65086.1"/>
    <property type="molecule type" value="Genomic_DNA"/>
</dbReference>
<dbReference type="GeneID" id="26047148"/>
<keyword evidence="5 9" id="KW-0812">Transmembrane</keyword>
<evidence type="ECO:0000313" key="10">
    <source>
        <dbReference type="EMBL" id="AKG65086.1"/>
    </source>
</evidence>
<evidence type="ECO:0000256" key="1">
    <source>
        <dbReference type="ARBA" id="ARBA00004370"/>
    </source>
</evidence>
<dbReference type="GO" id="GO:0031966">
    <property type="term" value="C:mitochondrial membrane"/>
    <property type="evidence" value="ECO:0007669"/>
    <property type="project" value="UniProtKB-SubCell"/>
</dbReference>
<protein>
    <recommendedName>
        <fullName evidence="3 9">NADH-ubiquinone oxidoreductase chain 3</fullName>
        <ecNumber evidence="9">7.1.1.2</ecNumber>
    </recommendedName>
</protein>
<dbReference type="EC" id="7.1.1.2" evidence="9"/>
<dbReference type="InterPro" id="IPR000440">
    <property type="entry name" value="NADH_UbQ/plastoQ_OxRdtase_su3"/>
</dbReference>
<evidence type="ECO:0000256" key="7">
    <source>
        <dbReference type="ARBA" id="ARBA00023136"/>
    </source>
</evidence>
<sequence length="104" mass="12190">MVFSISMTLMLVIYLLFYLMSFSKNNDIEKVSVYECGFDSSSLSRVMFSYRFFLISILFLVFDVEVVLLIPFTFFIGGNNEMLFIFILMVGLVYELMYGSLDWL</sequence>
<dbReference type="AlphaFoldDB" id="A0A0N7BLT1"/>
<evidence type="ECO:0000256" key="2">
    <source>
        <dbReference type="ARBA" id="ARBA00008472"/>
    </source>
</evidence>
<geneLocation type="mitochondrion" evidence="10"/>
<evidence type="ECO:0000256" key="3">
    <source>
        <dbReference type="ARBA" id="ARBA00021007"/>
    </source>
</evidence>
<keyword evidence="9" id="KW-0830">Ubiquinone</keyword>
<keyword evidence="6 9" id="KW-1133">Transmembrane helix</keyword>
<dbReference type="Gene3D" id="1.20.58.1610">
    <property type="entry name" value="NADH:ubiquinone/plastoquinone oxidoreductase, chain 3"/>
    <property type="match status" value="1"/>
</dbReference>
<name>A0A0N7BLT1_9ARAC</name>
<evidence type="ECO:0000256" key="8">
    <source>
        <dbReference type="ARBA" id="ARBA00049551"/>
    </source>
</evidence>
<accession>A0A0N7BLT1</accession>
<keyword evidence="9" id="KW-0520">NAD</keyword>
<comment type="similarity">
    <text evidence="2 9">Belongs to the complex I subunit 3 family.</text>
</comment>
<dbReference type="GO" id="GO:0008137">
    <property type="term" value="F:NADH dehydrogenase (ubiquinone) activity"/>
    <property type="evidence" value="ECO:0007669"/>
    <property type="project" value="UniProtKB-UniRule"/>
</dbReference>
<evidence type="ECO:0000256" key="4">
    <source>
        <dbReference type="ARBA" id="ARBA00022448"/>
    </source>
</evidence>
<dbReference type="PANTHER" id="PTHR11058:SF9">
    <property type="entry name" value="NADH-UBIQUINONE OXIDOREDUCTASE CHAIN 3"/>
    <property type="match status" value="1"/>
</dbReference>
<feature type="transmembrane region" description="Helical" evidence="9">
    <location>
        <begin position="6"/>
        <end position="22"/>
    </location>
</feature>
<comment type="catalytic activity">
    <reaction evidence="8 9">
        <text>a ubiquinone + NADH + 5 H(+)(in) = a ubiquinol + NAD(+) + 4 H(+)(out)</text>
        <dbReference type="Rhea" id="RHEA:29091"/>
        <dbReference type="Rhea" id="RHEA-COMP:9565"/>
        <dbReference type="Rhea" id="RHEA-COMP:9566"/>
        <dbReference type="ChEBI" id="CHEBI:15378"/>
        <dbReference type="ChEBI" id="CHEBI:16389"/>
        <dbReference type="ChEBI" id="CHEBI:17976"/>
        <dbReference type="ChEBI" id="CHEBI:57540"/>
        <dbReference type="ChEBI" id="CHEBI:57945"/>
        <dbReference type="EC" id="7.1.1.2"/>
    </reaction>
</comment>
<keyword evidence="9" id="KW-0249">Electron transport</keyword>